<feature type="compositionally biased region" description="Basic and acidic residues" evidence="5">
    <location>
        <begin position="286"/>
        <end position="306"/>
    </location>
</feature>
<dbReference type="InterPro" id="IPR004410">
    <property type="entry name" value="Malonyl_CoA-ACP_transAc_FabD"/>
</dbReference>
<dbReference type="Gene3D" id="3.20.20.70">
    <property type="entry name" value="Aldolase class I"/>
    <property type="match status" value="1"/>
</dbReference>
<dbReference type="Gene3D" id="3.30.70.250">
    <property type="entry name" value="Malonyl-CoA ACP transacylase, ACP-binding"/>
    <property type="match status" value="1"/>
</dbReference>
<keyword evidence="3 7" id="KW-0012">Acyltransferase</keyword>
<dbReference type="PANTHER" id="PTHR42681:SF1">
    <property type="entry name" value="MALONYL-COA-ACYL CARRIER PROTEIN TRANSACYLASE, MITOCHONDRIAL"/>
    <property type="match status" value="1"/>
</dbReference>
<dbReference type="SUPFAM" id="SSF52151">
    <property type="entry name" value="FabD/lysophospholipase-like"/>
    <property type="match status" value="1"/>
</dbReference>
<feature type="region of interest" description="Disordered" evidence="5">
    <location>
        <begin position="286"/>
        <end position="307"/>
    </location>
</feature>
<dbReference type="GO" id="GO:0005829">
    <property type="term" value="C:cytosol"/>
    <property type="evidence" value="ECO:0007669"/>
    <property type="project" value="TreeGrafter"/>
</dbReference>
<organism evidence="7 8">
    <name type="scientific">Bacillus spizizenii</name>
    <name type="common">Bacillus subtilis subsp. spizizenii</name>
    <dbReference type="NCBI Taxonomy" id="96241"/>
    <lineage>
        <taxon>Bacteria</taxon>
        <taxon>Bacillati</taxon>
        <taxon>Bacillota</taxon>
        <taxon>Bacilli</taxon>
        <taxon>Bacillales</taxon>
        <taxon>Bacillaceae</taxon>
        <taxon>Bacillus</taxon>
    </lineage>
</organism>
<dbReference type="NCBIfam" id="TIGR00128">
    <property type="entry name" value="fabD"/>
    <property type="match status" value="1"/>
</dbReference>
<evidence type="ECO:0000256" key="5">
    <source>
        <dbReference type="SAM" id="MobiDB-lite"/>
    </source>
</evidence>
<dbReference type="EMBL" id="JALANJ010000011">
    <property type="protein sequence ID" value="MCY8120727.1"/>
    <property type="molecule type" value="Genomic_DNA"/>
</dbReference>
<dbReference type="Gene3D" id="3.40.366.10">
    <property type="entry name" value="Malonyl-Coenzyme A Acyl Carrier Protein, domain 2"/>
    <property type="match status" value="1"/>
</dbReference>
<sequence>MITYVFPGQGSQQKGMGQGLFEHYQHLTDQADQILGYSIEKLCTEKSYLDLNHTQYTQPALYVVNALNYLKRVEETGRKPDFAAGHSLGEYNALFAAGAFDFETGLSLVKKRGELMGRITGGGMAAVIGLNREQVTAVLEEHRLHDIDVANENTLRQIVISGQKKEIEKARTVFENTKDVKLFHPLNVSGAFHSRYMNKAKQEFKQFIDSFHFGSLAIPVISNVYAEPYRQDRLKETLSEQMDSTVKWTDSIRFLMGRGEMEFEEIGPGTVLTGLIHRIKNEAEPLTHAPEKKLASSHPETSDHRPNVQAGITAESLGSDEFKRDYHLTYAYLAGGMYRGIASKEMVVKLSRAGMMGFFGTGGLSLNEVEDAILTIQGELGEGQAYGINLVHNMKHTESEEKMIDLLLKLQVRNVEASAFLSVTPALVRYRAKGVKRNPNGEIISSNRIIAKISRPEVAESFLSPAPENMLQKLLGENKITVSEAELLRCIPVADDICVEADSGGHTDGGVAYSLMPAMTSLRDEMMKKYQYPKTIRVGAAGGIGTPDAAVAAFMLGADFIVTGSINQCTVEAATSDKVKDLLQQMNVQDTAYAPAGDMFESGSKVQVLKKGVFFPARASKLYELYQRYGSIRELDAKMLTQLEEKYFKRSIEDIYKDITLHYPMAEIEKAERNPKHKMALIFRWYFRYSSNLAISGSEHSKVDYQIHCGPALGAFNQWVKGSELENWRNRHVDEIGKILMTETAALLHERTQSMYQPSY</sequence>
<dbReference type="InterPro" id="IPR049489">
    <property type="entry name" value="FabD-like_helical_ins"/>
</dbReference>
<keyword evidence="2 7" id="KW-0808">Transferase</keyword>
<dbReference type="NCBIfam" id="TIGR02814">
    <property type="entry name" value="pfaD_fam"/>
    <property type="match status" value="1"/>
</dbReference>
<gene>
    <name evidence="7" type="primary">fabD</name>
    <name evidence="7" type="ORF">MOC45_08915</name>
</gene>
<dbReference type="InterPro" id="IPR013785">
    <property type="entry name" value="Aldolase_TIM"/>
</dbReference>
<dbReference type="InterPro" id="IPR014043">
    <property type="entry name" value="Acyl_transferase_dom"/>
</dbReference>
<dbReference type="GO" id="GO:0004314">
    <property type="term" value="F:[acyl-carrier-protein] S-malonyltransferase activity"/>
    <property type="evidence" value="ECO:0007669"/>
    <property type="project" value="UniProtKB-EC"/>
</dbReference>
<comment type="caution">
    <text evidence="7">The sequence shown here is derived from an EMBL/GenBank/DDBJ whole genome shotgun (WGS) entry which is preliminary data.</text>
</comment>
<dbReference type="InterPro" id="IPR001227">
    <property type="entry name" value="Ac_transferase_dom_sf"/>
</dbReference>
<evidence type="ECO:0000313" key="7">
    <source>
        <dbReference type="EMBL" id="MCY8120727.1"/>
    </source>
</evidence>
<dbReference type="SMART" id="SM00827">
    <property type="entry name" value="PKS_AT"/>
    <property type="match status" value="1"/>
</dbReference>
<dbReference type="FunFam" id="3.30.70.250:FF:000003">
    <property type="entry name" value="Polyketide beta-ketoacyl synthase Pks3"/>
    <property type="match status" value="1"/>
</dbReference>
<dbReference type="Pfam" id="PF21607">
    <property type="entry name" value="FabD_helical_ins"/>
    <property type="match status" value="1"/>
</dbReference>
<dbReference type="InterPro" id="IPR016036">
    <property type="entry name" value="Malonyl_transacylase_ACP-bd"/>
</dbReference>
<reference evidence="7" key="1">
    <citation type="submission" date="2022-02" db="EMBL/GenBank/DDBJ databases">
        <title>Crop Bioprotection Bacillus Genome Sequencing.</title>
        <authorList>
            <person name="Dunlap C."/>
        </authorList>
    </citation>
    <scope>NUCLEOTIDE SEQUENCE</scope>
    <source>
        <strain evidence="7">M18B4</strain>
    </source>
</reference>
<dbReference type="PANTHER" id="PTHR42681">
    <property type="entry name" value="MALONYL-COA-ACYL CARRIER PROTEIN TRANSACYLASE, MITOCHONDRIAL"/>
    <property type="match status" value="1"/>
</dbReference>
<feature type="domain" description="Malonyl-CoA:ACP transacylase (MAT)" evidence="6">
    <location>
        <begin position="5"/>
        <end position="301"/>
    </location>
</feature>
<dbReference type="GO" id="GO:0006633">
    <property type="term" value="P:fatty acid biosynthetic process"/>
    <property type="evidence" value="ECO:0007669"/>
    <property type="project" value="TreeGrafter"/>
</dbReference>
<dbReference type="InterPro" id="IPR050858">
    <property type="entry name" value="Mal-CoA-ACP_Trans/PKS_FabD"/>
</dbReference>
<dbReference type="Proteomes" id="UP001070352">
    <property type="component" value="Unassembled WGS sequence"/>
</dbReference>
<dbReference type="CDD" id="cd04742">
    <property type="entry name" value="NPD_FabD"/>
    <property type="match status" value="1"/>
</dbReference>
<evidence type="ECO:0000256" key="1">
    <source>
        <dbReference type="ARBA" id="ARBA00013258"/>
    </source>
</evidence>
<dbReference type="InterPro" id="IPR014179">
    <property type="entry name" value="PfaD-like_TIM-barrel"/>
</dbReference>
<comment type="catalytic activity">
    <reaction evidence="4">
        <text>holo-[ACP] + malonyl-CoA = malonyl-[ACP] + CoA</text>
        <dbReference type="Rhea" id="RHEA:41792"/>
        <dbReference type="Rhea" id="RHEA-COMP:9623"/>
        <dbReference type="Rhea" id="RHEA-COMP:9685"/>
        <dbReference type="ChEBI" id="CHEBI:57287"/>
        <dbReference type="ChEBI" id="CHEBI:57384"/>
        <dbReference type="ChEBI" id="CHEBI:64479"/>
        <dbReference type="ChEBI" id="CHEBI:78449"/>
        <dbReference type="EC" id="2.3.1.39"/>
    </reaction>
</comment>
<protein>
    <recommendedName>
        <fullName evidence="1">[acyl-carrier-protein] S-malonyltransferase</fullName>
        <ecNumber evidence="1">2.3.1.39</ecNumber>
    </recommendedName>
</protein>
<dbReference type="SUPFAM" id="SSF51395">
    <property type="entry name" value="FMN-linked oxidoreductases"/>
    <property type="match status" value="1"/>
</dbReference>
<dbReference type="AlphaFoldDB" id="A0A9Q4DN11"/>
<evidence type="ECO:0000313" key="8">
    <source>
        <dbReference type="Proteomes" id="UP001070352"/>
    </source>
</evidence>
<dbReference type="InterPro" id="IPR016035">
    <property type="entry name" value="Acyl_Trfase/lysoPLipase"/>
</dbReference>
<evidence type="ECO:0000256" key="2">
    <source>
        <dbReference type="ARBA" id="ARBA00022679"/>
    </source>
</evidence>
<evidence type="ECO:0000256" key="3">
    <source>
        <dbReference type="ARBA" id="ARBA00023315"/>
    </source>
</evidence>
<dbReference type="Pfam" id="PF00698">
    <property type="entry name" value="Acyl_transf_1"/>
    <property type="match status" value="1"/>
</dbReference>
<proteinExistence type="predicted"/>
<evidence type="ECO:0000259" key="6">
    <source>
        <dbReference type="SMART" id="SM00827"/>
    </source>
</evidence>
<dbReference type="SUPFAM" id="SSF55048">
    <property type="entry name" value="Probable ACP-binding domain of malonyl-CoA ACP transacylase"/>
    <property type="match status" value="1"/>
</dbReference>
<accession>A0A9Q4DN11</accession>
<name>A0A9Q4DN11_BACSC</name>
<dbReference type="EC" id="2.3.1.39" evidence="1"/>
<evidence type="ECO:0000256" key="4">
    <source>
        <dbReference type="ARBA" id="ARBA00048462"/>
    </source>
</evidence>